<dbReference type="GO" id="GO:0009252">
    <property type="term" value="P:peptidoglycan biosynthetic process"/>
    <property type="evidence" value="ECO:0007669"/>
    <property type="project" value="TreeGrafter"/>
</dbReference>
<comment type="similarity">
    <text evidence="5">Belongs to the alanine racemase family.</text>
</comment>
<dbReference type="AlphaFoldDB" id="A0A318XLJ1"/>
<comment type="catalytic activity">
    <reaction evidence="1 5">
        <text>L-alanine = D-alanine</text>
        <dbReference type="Rhea" id="RHEA:20249"/>
        <dbReference type="ChEBI" id="CHEBI:57416"/>
        <dbReference type="ChEBI" id="CHEBI:57972"/>
        <dbReference type="EC" id="5.1.1.1"/>
    </reaction>
</comment>
<dbReference type="CDD" id="cd00430">
    <property type="entry name" value="PLPDE_III_AR"/>
    <property type="match status" value="1"/>
</dbReference>
<evidence type="ECO:0000313" key="10">
    <source>
        <dbReference type="Proteomes" id="UP000248132"/>
    </source>
</evidence>
<reference evidence="9 10" key="1">
    <citation type="submission" date="2018-06" db="EMBL/GenBank/DDBJ databases">
        <title>Genomic Encyclopedia of Type Strains, Phase I: the one thousand microbial genomes (KMG-I) project.</title>
        <authorList>
            <person name="Kyrpides N."/>
        </authorList>
    </citation>
    <scope>NUCLEOTIDE SEQUENCE [LARGE SCALE GENOMIC DNA]</scope>
    <source>
        <strain evidence="9 10">DSM 19573</strain>
    </source>
</reference>
<dbReference type="PROSITE" id="PS00395">
    <property type="entry name" value="ALANINE_RACEMASE"/>
    <property type="match status" value="1"/>
</dbReference>
<dbReference type="EMBL" id="QKMR01000007">
    <property type="protein sequence ID" value="PYG88197.1"/>
    <property type="molecule type" value="Genomic_DNA"/>
</dbReference>
<gene>
    <name evidence="9" type="ORF">LY28_01533</name>
</gene>
<sequence length="395" mass="44163">MGVNGKMGYKLNRAWAEINLDNIAHNIREVRRITNKNAEIMGVVKADAYGHGVMEVTRTLLENGVTRLAVSMLDEAIQLRRDGISVPILILGYTDPSRANEIIENDVTQSCYSYELAQALSDEAVKQGRKVKIHIKIDTGMSRVGFLPGYSAVKNVVEISRLPNLIIEGLFTHFATADEKNREFTLTQFERFMSIYNELQRIGIHIPVKHCANSAGVIEYPEMHLDMVRPGIILYGMYPSEEVDKSKIDLKPAMTLKANVVLVKEVEKNTSISYGRIYTTKRTSKIATIPIGYADGYTRMLSNKGEVLVRGQYAPVVGRVCMDQCMLDVTDLDCSVEVGDEVVLIGKQEDKVITAEDVAKTIGMINYELVCIVGKRIPRAYIHDGKISKILNYLI</sequence>
<dbReference type="InterPro" id="IPR001608">
    <property type="entry name" value="Ala_racemase_N"/>
</dbReference>
<feature type="modified residue" description="N6-(pyridoxal phosphate)lysine" evidence="5 6">
    <location>
        <position position="45"/>
    </location>
</feature>
<evidence type="ECO:0000256" key="2">
    <source>
        <dbReference type="ARBA" id="ARBA00001933"/>
    </source>
</evidence>
<keyword evidence="10" id="KW-1185">Reference proteome</keyword>
<dbReference type="SUPFAM" id="SSF50621">
    <property type="entry name" value="Alanine racemase C-terminal domain-like"/>
    <property type="match status" value="1"/>
</dbReference>
<evidence type="ECO:0000256" key="7">
    <source>
        <dbReference type="PIRSR" id="PIRSR600821-52"/>
    </source>
</evidence>
<feature type="active site" description="Proton acceptor; specific for D-alanine" evidence="5">
    <location>
        <position position="45"/>
    </location>
</feature>
<dbReference type="InterPro" id="IPR011079">
    <property type="entry name" value="Ala_racemase_C"/>
</dbReference>
<keyword evidence="3 5" id="KW-0663">Pyridoxal phosphate</keyword>
<accession>A0A318XLJ1</accession>
<dbReference type="Gene3D" id="3.20.20.10">
    <property type="entry name" value="Alanine racemase"/>
    <property type="match status" value="1"/>
</dbReference>
<dbReference type="Gene3D" id="2.40.37.10">
    <property type="entry name" value="Lyase, Ornithine Decarboxylase, Chain A, domain 1"/>
    <property type="match status" value="1"/>
</dbReference>
<evidence type="ECO:0000256" key="6">
    <source>
        <dbReference type="PIRSR" id="PIRSR600821-50"/>
    </source>
</evidence>
<dbReference type="UniPathway" id="UPA00042">
    <property type="reaction ID" value="UER00497"/>
</dbReference>
<dbReference type="SUPFAM" id="SSF51419">
    <property type="entry name" value="PLP-binding barrel"/>
    <property type="match status" value="1"/>
</dbReference>
<dbReference type="InterPro" id="IPR000821">
    <property type="entry name" value="Ala_racemase"/>
</dbReference>
<comment type="caution">
    <text evidence="9">The sequence shown here is derived from an EMBL/GenBank/DDBJ whole genome shotgun (WGS) entry which is preliminary data.</text>
</comment>
<dbReference type="SMART" id="SM01005">
    <property type="entry name" value="Ala_racemase_C"/>
    <property type="match status" value="1"/>
</dbReference>
<evidence type="ECO:0000259" key="8">
    <source>
        <dbReference type="SMART" id="SM01005"/>
    </source>
</evidence>
<feature type="active site" description="Proton acceptor; specific for L-alanine" evidence="5">
    <location>
        <position position="274"/>
    </location>
</feature>
<name>A0A318XLJ1_9FIRM</name>
<dbReference type="PRINTS" id="PR00992">
    <property type="entry name" value="ALARACEMASE"/>
</dbReference>
<keyword evidence="4 5" id="KW-0413">Isomerase</keyword>
<dbReference type="FunFam" id="3.20.20.10:FF:000002">
    <property type="entry name" value="Alanine racemase"/>
    <property type="match status" value="1"/>
</dbReference>
<evidence type="ECO:0000256" key="3">
    <source>
        <dbReference type="ARBA" id="ARBA00022898"/>
    </source>
</evidence>
<feature type="domain" description="Alanine racemase C-terminal" evidence="8">
    <location>
        <begin position="253"/>
        <end position="382"/>
    </location>
</feature>
<dbReference type="GO" id="GO:0030170">
    <property type="term" value="F:pyridoxal phosphate binding"/>
    <property type="evidence" value="ECO:0007669"/>
    <property type="project" value="UniProtKB-UniRule"/>
</dbReference>
<feature type="binding site" evidence="5 7">
    <location>
        <position position="143"/>
    </location>
    <ligand>
        <name>substrate</name>
    </ligand>
</feature>
<dbReference type="InterPro" id="IPR020622">
    <property type="entry name" value="Ala_racemase_pyridoxalP-BS"/>
</dbReference>
<dbReference type="GO" id="GO:0030632">
    <property type="term" value="P:D-alanine biosynthetic process"/>
    <property type="evidence" value="ECO:0007669"/>
    <property type="project" value="UniProtKB-UniRule"/>
</dbReference>
<dbReference type="InterPro" id="IPR029066">
    <property type="entry name" value="PLP-binding_barrel"/>
</dbReference>
<proteinExistence type="inferred from homology"/>
<dbReference type="PANTHER" id="PTHR30511">
    <property type="entry name" value="ALANINE RACEMASE"/>
    <property type="match status" value="1"/>
</dbReference>
<feature type="binding site" evidence="5 7">
    <location>
        <position position="322"/>
    </location>
    <ligand>
        <name>substrate</name>
    </ligand>
</feature>
<organism evidence="9 10">
    <name type="scientific">Ruminiclostridium sufflavum DSM 19573</name>
    <dbReference type="NCBI Taxonomy" id="1121337"/>
    <lineage>
        <taxon>Bacteria</taxon>
        <taxon>Bacillati</taxon>
        <taxon>Bacillota</taxon>
        <taxon>Clostridia</taxon>
        <taxon>Eubacteriales</taxon>
        <taxon>Oscillospiraceae</taxon>
        <taxon>Ruminiclostridium</taxon>
    </lineage>
</organism>
<evidence type="ECO:0000256" key="4">
    <source>
        <dbReference type="ARBA" id="ARBA00023235"/>
    </source>
</evidence>
<evidence type="ECO:0000313" key="9">
    <source>
        <dbReference type="EMBL" id="PYG88197.1"/>
    </source>
</evidence>
<dbReference type="Proteomes" id="UP000248132">
    <property type="component" value="Unassembled WGS sequence"/>
</dbReference>
<evidence type="ECO:0000256" key="5">
    <source>
        <dbReference type="HAMAP-Rule" id="MF_01201"/>
    </source>
</evidence>
<comment type="function">
    <text evidence="5">Catalyzes the interconversion of L-alanine and D-alanine. May also act on other amino acids.</text>
</comment>
<dbReference type="HAMAP" id="MF_01201">
    <property type="entry name" value="Ala_racemase"/>
    <property type="match status" value="1"/>
</dbReference>
<comment type="pathway">
    <text evidence="5">Amino-acid biosynthesis; D-alanine biosynthesis; D-alanine from L-alanine: step 1/1.</text>
</comment>
<dbReference type="GO" id="GO:0008784">
    <property type="term" value="F:alanine racemase activity"/>
    <property type="evidence" value="ECO:0007669"/>
    <property type="project" value="UniProtKB-UniRule"/>
</dbReference>
<dbReference type="FunFam" id="2.40.37.10:FF:000006">
    <property type="entry name" value="Alanine racemase"/>
    <property type="match status" value="1"/>
</dbReference>
<dbReference type="NCBIfam" id="TIGR00492">
    <property type="entry name" value="alr"/>
    <property type="match status" value="1"/>
</dbReference>
<dbReference type="Pfam" id="PF01168">
    <property type="entry name" value="Ala_racemase_N"/>
    <property type="match status" value="1"/>
</dbReference>
<comment type="cofactor">
    <cofactor evidence="2 5 6">
        <name>pyridoxal 5'-phosphate</name>
        <dbReference type="ChEBI" id="CHEBI:597326"/>
    </cofactor>
</comment>
<protein>
    <recommendedName>
        <fullName evidence="5">Alanine racemase</fullName>
        <ecNumber evidence="5">5.1.1.1</ecNumber>
    </recommendedName>
</protein>
<dbReference type="GO" id="GO:0005829">
    <property type="term" value="C:cytosol"/>
    <property type="evidence" value="ECO:0007669"/>
    <property type="project" value="TreeGrafter"/>
</dbReference>
<dbReference type="EC" id="5.1.1.1" evidence="5"/>
<evidence type="ECO:0000256" key="1">
    <source>
        <dbReference type="ARBA" id="ARBA00000316"/>
    </source>
</evidence>
<dbReference type="PANTHER" id="PTHR30511:SF0">
    <property type="entry name" value="ALANINE RACEMASE, CATABOLIC-RELATED"/>
    <property type="match status" value="1"/>
</dbReference>
<dbReference type="InterPro" id="IPR009006">
    <property type="entry name" value="Ala_racemase/Decarboxylase_C"/>
</dbReference>
<dbReference type="Pfam" id="PF00842">
    <property type="entry name" value="Ala_racemase_C"/>
    <property type="match status" value="1"/>
</dbReference>